<dbReference type="Proteomes" id="UP000199114">
    <property type="component" value="Unassembled WGS sequence"/>
</dbReference>
<evidence type="ECO:0000313" key="2">
    <source>
        <dbReference type="Proteomes" id="UP000199114"/>
    </source>
</evidence>
<dbReference type="Pfam" id="PF13489">
    <property type="entry name" value="Methyltransf_23"/>
    <property type="match status" value="1"/>
</dbReference>
<protein>
    <submittedName>
        <fullName evidence="1">Methyltransferase domain-containing protein</fullName>
    </submittedName>
</protein>
<evidence type="ECO:0000313" key="1">
    <source>
        <dbReference type="EMBL" id="SEP93680.1"/>
    </source>
</evidence>
<organism evidence="1 2">
    <name type="scientific">Natrinema salaciae</name>
    <dbReference type="NCBI Taxonomy" id="1186196"/>
    <lineage>
        <taxon>Archaea</taxon>
        <taxon>Methanobacteriati</taxon>
        <taxon>Methanobacteriota</taxon>
        <taxon>Stenosarchaea group</taxon>
        <taxon>Halobacteria</taxon>
        <taxon>Halobacteriales</taxon>
        <taxon>Natrialbaceae</taxon>
        <taxon>Natrinema</taxon>
    </lineage>
</organism>
<dbReference type="RefSeq" id="WP_090613937.1">
    <property type="nucleotide sequence ID" value="NZ_FOFD01000001.1"/>
</dbReference>
<keyword evidence="1" id="KW-0808">Transferase</keyword>
<dbReference type="AlphaFoldDB" id="A0A1H9BXK8"/>
<dbReference type="Gene3D" id="3.40.50.150">
    <property type="entry name" value="Vaccinia Virus protein VP39"/>
    <property type="match status" value="1"/>
</dbReference>
<dbReference type="OrthoDB" id="173767at2157"/>
<dbReference type="EMBL" id="FOFD01000001">
    <property type="protein sequence ID" value="SEP93680.1"/>
    <property type="molecule type" value="Genomic_DNA"/>
</dbReference>
<dbReference type="SUPFAM" id="SSF53335">
    <property type="entry name" value="S-adenosyl-L-methionine-dependent methyltransferases"/>
    <property type="match status" value="1"/>
</dbReference>
<sequence length="210" mass="24098">MANRTMAERRYPHIKEHIQSKSVLDIGCVEHDPANSSEEYWLHDKIRRDSRLTVGLDIIEAPGLNERGYDIRAADARDFNLDETFDVVVAGELIEHLDNFDGLFSSIKTHLKDDGILILTTPNGMSVLYSLKRYLLGDFVHQEHTCWFDSQTIRQLLFRHGFKATEITFIRHGTPSKSPLKFIQWLAELALPDEIGAQTMVVVAEKRNQH</sequence>
<proteinExistence type="predicted"/>
<dbReference type="GO" id="GO:0032259">
    <property type="term" value="P:methylation"/>
    <property type="evidence" value="ECO:0007669"/>
    <property type="project" value="UniProtKB-KW"/>
</dbReference>
<dbReference type="CDD" id="cd02440">
    <property type="entry name" value="AdoMet_MTases"/>
    <property type="match status" value="1"/>
</dbReference>
<keyword evidence="1" id="KW-0489">Methyltransferase</keyword>
<dbReference type="GO" id="GO:0008168">
    <property type="term" value="F:methyltransferase activity"/>
    <property type="evidence" value="ECO:0007669"/>
    <property type="project" value="UniProtKB-KW"/>
</dbReference>
<dbReference type="InterPro" id="IPR029063">
    <property type="entry name" value="SAM-dependent_MTases_sf"/>
</dbReference>
<gene>
    <name evidence="1" type="ORF">SAMN04489841_0890</name>
</gene>
<name>A0A1H9BXK8_9EURY</name>
<keyword evidence="2" id="KW-1185">Reference proteome</keyword>
<accession>A0A1H9BXK8</accession>
<reference evidence="2" key="1">
    <citation type="submission" date="2016-10" db="EMBL/GenBank/DDBJ databases">
        <authorList>
            <person name="Varghese N."/>
            <person name="Submissions S."/>
        </authorList>
    </citation>
    <scope>NUCLEOTIDE SEQUENCE [LARGE SCALE GENOMIC DNA]</scope>
    <source>
        <strain evidence="2">DSM 25055</strain>
    </source>
</reference>
<dbReference type="STRING" id="1186196.SAMN04489841_0890"/>